<evidence type="ECO:0000313" key="1">
    <source>
        <dbReference type="EMBL" id="KGH30792.1"/>
    </source>
</evidence>
<evidence type="ECO:0000313" key="2">
    <source>
        <dbReference type="Proteomes" id="UP000029553"/>
    </source>
</evidence>
<accession>A0A096HPA2</accession>
<organism evidence="1 2">
    <name type="scientific">Comamonas testosteroni</name>
    <name type="common">Pseudomonas testosteroni</name>
    <dbReference type="NCBI Taxonomy" id="285"/>
    <lineage>
        <taxon>Bacteria</taxon>
        <taxon>Pseudomonadati</taxon>
        <taxon>Pseudomonadota</taxon>
        <taxon>Betaproteobacteria</taxon>
        <taxon>Burkholderiales</taxon>
        <taxon>Comamonadaceae</taxon>
        <taxon>Comamonas</taxon>
    </lineage>
</organism>
<comment type="caution">
    <text evidence="1">The sequence shown here is derived from an EMBL/GenBank/DDBJ whole genome shotgun (WGS) entry which is preliminary data.</text>
</comment>
<proteinExistence type="predicted"/>
<name>A0A096HPA2_COMTE</name>
<gene>
    <name evidence="1" type="ORF">P353_08000</name>
</gene>
<sequence>MYRLDSILAVGLILPMQQSFGQRSKAFQVLPVSQMKQMNLPLHILAGKQSLQE</sequence>
<dbReference type="EMBL" id="AWOR01000037">
    <property type="protein sequence ID" value="KGH30792.1"/>
    <property type="molecule type" value="Genomic_DNA"/>
</dbReference>
<protein>
    <submittedName>
        <fullName evidence="1">Uncharacterized protein</fullName>
    </submittedName>
</protein>
<dbReference type="AlphaFoldDB" id="A0A096HPA2"/>
<dbReference type="Proteomes" id="UP000029553">
    <property type="component" value="Unassembled WGS sequence"/>
</dbReference>
<reference evidence="1 2" key="1">
    <citation type="submission" date="2013-09" db="EMBL/GenBank/DDBJ databases">
        <title>High correlation between genotypes and phenotypes of environmental bacteria Comamonas testosteroni strains.</title>
        <authorList>
            <person name="Liu L."/>
            <person name="Zhu W."/>
            <person name="Xia X."/>
            <person name="Xu B."/>
            <person name="Luo M."/>
            <person name="Wang G."/>
        </authorList>
    </citation>
    <scope>NUCLEOTIDE SEQUENCE [LARGE SCALE GENOMIC DNA]</scope>
    <source>
        <strain evidence="1 2">JL40</strain>
    </source>
</reference>